<keyword evidence="4" id="KW-0167">Capsid protein</keyword>
<keyword evidence="11" id="KW-1160">Virus entry into host cell</keyword>
<dbReference type="EMBL" id="KC693022">
    <property type="protein sequence ID" value="AGK27153.1"/>
    <property type="molecule type" value="Genomic_DNA"/>
</dbReference>
<dbReference type="Pfam" id="PF00608">
    <property type="entry name" value="Adeno_shaft"/>
    <property type="match status" value="7"/>
</dbReference>
<dbReference type="InterPro" id="IPR008982">
    <property type="entry name" value="Adenovirus_pIV-like_att"/>
</dbReference>
<protein>
    <submittedName>
        <fullName evidence="14">IV-2</fullName>
    </submittedName>
</protein>
<dbReference type="InterPro" id="IPR000939">
    <property type="entry name" value="Adenobir_fibre_prot_rpt/shaft"/>
</dbReference>
<feature type="domain" description="Adenoviral fibre protein knob" evidence="12">
    <location>
        <begin position="435"/>
        <end position="612"/>
    </location>
</feature>
<comment type="similarity">
    <text evidence="3">Belongs to the adenoviridae fiber family.</text>
</comment>
<dbReference type="Gene3D" id="2.60.90.10">
    <property type="entry name" value="Adenovirus pIV-related, attachment domain"/>
    <property type="match status" value="1"/>
</dbReference>
<evidence type="ECO:0000256" key="6">
    <source>
        <dbReference type="ARBA" id="ARBA00022581"/>
    </source>
</evidence>
<dbReference type="OrthoDB" id="14820at10239"/>
<evidence type="ECO:0000256" key="10">
    <source>
        <dbReference type="ARBA" id="ARBA00023165"/>
    </source>
</evidence>
<evidence type="ECO:0000313" key="14">
    <source>
        <dbReference type="EMBL" id="AGK27225.1"/>
    </source>
</evidence>
<dbReference type="Gene3D" id="2.10.25.20">
    <property type="entry name" value="reovirus attachment protein sigma1, domain 1"/>
    <property type="match status" value="2"/>
</dbReference>
<evidence type="ECO:0000313" key="15">
    <source>
        <dbReference type="Proteomes" id="UP000120020"/>
    </source>
</evidence>
<evidence type="ECO:0000256" key="8">
    <source>
        <dbReference type="ARBA" id="ARBA00022844"/>
    </source>
</evidence>
<keyword evidence="9" id="KW-0426">Late protein</keyword>
<dbReference type="Proteomes" id="UP000120020">
    <property type="component" value="Segment"/>
</dbReference>
<reference evidence="15 16" key="1">
    <citation type="journal article" date="2013" name="MBio">
        <title>A novel adenovirus species associated with an acute respiratory outbreak in a baboon colony and evidence of coincident human infection.</title>
        <authorList>
            <person name="Chiu C.Y."/>
            <person name="Yagi S."/>
            <person name="Lu X."/>
            <person name="Yu G."/>
            <person name="Chen E.C."/>
            <person name="Liu M."/>
            <person name="Dick E.J.Jr."/>
            <person name="Carey K.D."/>
            <person name="Erdman D.D."/>
            <person name="Leland M.M."/>
            <person name="Patterson J.L."/>
        </authorList>
    </citation>
    <scope>NUCLEOTIDE SEQUENCE [LARGE SCALE GENOMIC DNA]</scope>
    <source>
        <strain evidence="13">BaAdV-2</strain>
        <strain evidence="14">BaAdV-4</strain>
    </source>
</reference>
<dbReference type="GO" id="GO:0098671">
    <property type="term" value="P:adhesion receptor-mediated virion attachment to host cell"/>
    <property type="evidence" value="ECO:0007669"/>
    <property type="project" value="UniProtKB-KW"/>
</dbReference>
<evidence type="ECO:0000256" key="3">
    <source>
        <dbReference type="ARBA" id="ARBA00006685"/>
    </source>
</evidence>
<evidence type="ECO:0000256" key="9">
    <source>
        <dbReference type="ARBA" id="ARBA00022921"/>
    </source>
</evidence>
<dbReference type="GO" id="GO:0007155">
    <property type="term" value="P:cell adhesion"/>
    <property type="evidence" value="ECO:0007669"/>
    <property type="project" value="InterPro"/>
</dbReference>
<evidence type="ECO:0000256" key="5">
    <source>
        <dbReference type="ARBA" id="ARBA00022562"/>
    </source>
</evidence>
<keyword evidence="8" id="KW-0946">Virion</keyword>
<dbReference type="InterPro" id="IPR000931">
    <property type="entry name" value="Adeno_fibre"/>
</dbReference>
<dbReference type="PRINTS" id="PR00307">
    <property type="entry name" value="ADENOVSFIBRE"/>
</dbReference>
<dbReference type="GO" id="GO:0042025">
    <property type="term" value="C:host cell nucleus"/>
    <property type="evidence" value="ECO:0007669"/>
    <property type="project" value="UniProtKB-SubCell"/>
</dbReference>
<dbReference type="InterPro" id="IPR009013">
    <property type="entry name" value="Attachment_protein_shaft_sf"/>
</dbReference>
<comment type="subcellular location">
    <subcellularLocation>
        <location evidence="1">Host nucleus</location>
    </subcellularLocation>
    <subcellularLocation>
        <location evidence="2">Virion</location>
    </subcellularLocation>
</comment>
<dbReference type="Pfam" id="PF00541">
    <property type="entry name" value="Adeno_knob"/>
    <property type="match status" value="1"/>
</dbReference>
<accession>M9YY75</accession>
<dbReference type="InterPro" id="IPR000978">
    <property type="entry name" value="Adeno_fibre_knob"/>
</dbReference>
<keyword evidence="10" id="KW-1233">Viral attachment to host adhesion receptor</keyword>
<dbReference type="Proteomes" id="UP000142830">
    <property type="component" value="Segment"/>
</dbReference>
<evidence type="ECO:0000313" key="13">
    <source>
        <dbReference type="EMBL" id="AGK27153.1"/>
    </source>
</evidence>
<name>M9YY75_9ADEN</name>
<evidence type="ECO:0000256" key="11">
    <source>
        <dbReference type="ARBA" id="ARBA00023296"/>
    </source>
</evidence>
<evidence type="ECO:0000259" key="12">
    <source>
        <dbReference type="Pfam" id="PF00541"/>
    </source>
</evidence>
<dbReference type="GO" id="GO:0046718">
    <property type="term" value="P:symbiont entry into host cell"/>
    <property type="evidence" value="ECO:0007669"/>
    <property type="project" value="UniProtKB-KW"/>
</dbReference>
<dbReference type="EMBL" id="KC693024">
    <property type="protein sequence ID" value="AGK27225.1"/>
    <property type="molecule type" value="Genomic_DNA"/>
</dbReference>
<sequence>MYPQAHSPKLCQTLGAHLLLHTTRKVQITHLPSLGPSVPEKSLMPPLRCSVLLLNNKACKATFVFFQMKRARIDDDFNPVYPYDQPNAPLLPFITPPFTSSDGLQEKPPGVLSLNYKNPITTQNGALTLKIGEGIEVNDKGELTSNAVSVSPPLSKIDNTLSLVYSDPLTVRENSLHLKTALPISLNATRELTLVANAPLATTNGALQLQSAAPLGVAERTLKLLFSNPLYLQNNFLSVAVDKPLAMASTGAIALQWAPPLQVGTGGLTVATVEPLTVTNGNLNINTKRPLIIEDSSLYLAFRPPLRLFNSDPELGVNFIPPITIRDDGLALNTGEGLTLVRDRLSVNLGKDLQFVDNTVSLALSTALPLQYTDQLRLNIGQGLRYNPTSKKLDVDLNQNKGLNWEDNKVITKLGDGLQFDSAGNISVIPPSVTPHTLWTTADPSPNCSVYTDLDAKLWLSLVKCNGIVQGTIALKALKGVLLKPTASSISIVIYFYSNGVRRTNYPTFDNEGTLANTATWGYRQGQSANTNVTNAVEFMPSSARYPINRGDDVQNQMMGYTCLQGALNMAVGYKVTFNHALEGYSLKFTWPVYNNQAFDVPCCSFSYITEE</sequence>
<evidence type="ECO:0000256" key="2">
    <source>
        <dbReference type="ARBA" id="ARBA00004328"/>
    </source>
</evidence>
<organism evidence="14 16">
    <name type="scientific">Simian mastadenovirus C</name>
    <dbReference type="NCBI Taxonomy" id="1962300"/>
    <lineage>
        <taxon>Viruses</taxon>
        <taxon>Varidnaviria</taxon>
        <taxon>Bamfordvirae</taxon>
        <taxon>Preplasmiviricota</taxon>
        <taxon>Polisuviricotina</taxon>
        <taxon>Pharingeaviricetes</taxon>
        <taxon>Rowavirales</taxon>
        <taxon>Adenoviridae</taxon>
        <taxon>Mastadenovirus</taxon>
        <taxon>Mastadenovirus cynocephali</taxon>
    </lineage>
</organism>
<dbReference type="SUPFAM" id="SSF49835">
    <property type="entry name" value="Virus attachment protein globular domain"/>
    <property type="match status" value="1"/>
</dbReference>
<evidence type="ECO:0000256" key="1">
    <source>
        <dbReference type="ARBA" id="ARBA00004147"/>
    </source>
</evidence>
<evidence type="ECO:0000256" key="4">
    <source>
        <dbReference type="ARBA" id="ARBA00022561"/>
    </source>
</evidence>
<keyword evidence="7" id="KW-1161">Viral attachment to host cell</keyword>
<keyword evidence="5" id="KW-1048">Host nucleus</keyword>
<keyword evidence="6" id="KW-0945">Host-virus interaction</keyword>
<evidence type="ECO:0000313" key="16">
    <source>
        <dbReference type="Proteomes" id="UP000142830"/>
    </source>
</evidence>
<evidence type="ECO:0000256" key="7">
    <source>
        <dbReference type="ARBA" id="ARBA00022804"/>
    </source>
</evidence>
<dbReference type="SUPFAM" id="SSF51225">
    <property type="entry name" value="Fibre shaft of virus attachment proteins"/>
    <property type="match status" value="3"/>
</dbReference>
<dbReference type="Gene3D" id="6.20.10.20">
    <property type="match status" value="1"/>
</dbReference>
<proteinExistence type="inferred from homology"/>
<dbReference type="GO" id="GO:0019028">
    <property type="term" value="C:viral capsid"/>
    <property type="evidence" value="ECO:0007669"/>
    <property type="project" value="UniProtKB-KW"/>
</dbReference>